<proteinExistence type="predicted"/>
<accession>A0A8J8T7M9</accession>
<keyword evidence="2" id="KW-1185">Reference proteome</keyword>
<evidence type="ECO:0000313" key="2">
    <source>
        <dbReference type="Proteomes" id="UP000785679"/>
    </source>
</evidence>
<reference evidence="1" key="1">
    <citation type="submission" date="2019-06" db="EMBL/GenBank/DDBJ databases">
        <authorList>
            <person name="Zheng W."/>
        </authorList>
    </citation>
    <scope>NUCLEOTIDE SEQUENCE</scope>
    <source>
        <strain evidence="1">QDHG01</strain>
    </source>
</reference>
<dbReference type="AlphaFoldDB" id="A0A8J8T7M9"/>
<dbReference type="EMBL" id="RRYP01001898">
    <property type="protein sequence ID" value="TNV85354.1"/>
    <property type="molecule type" value="Genomic_DNA"/>
</dbReference>
<name>A0A8J8T7M9_HALGN</name>
<dbReference type="Proteomes" id="UP000785679">
    <property type="component" value="Unassembled WGS sequence"/>
</dbReference>
<protein>
    <submittedName>
        <fullName evidence="1">Uncharacterized protein</fullName>
    </submittedName>
</protein>
<organism evidence="1 2">
    <name type="scientific">Halteria grandinella</name>
    <dbReference type="NCBI Taxonomy" id="5974"/>
    <lineage>
        <taxon>Eukaryota</taxon>
        <taxon>Sar</taxon>
        <taxon>Alveolata</taxon>
        <taxon>Ciliophora</taxon>
        <taxon>Intramacronucleata</taxon>
        <taxon>Spirotrichea</taxon>
        <taxon>Stichotrichia</taxon>
        <taxon>Sporadotrichida</taxon>
        <taxon>Halteriidae</taxon>
        <taxon>Halteria</taxon>
    </lineage>
</organism>
<evidence type="ECO:0000313" key="1">
    <source>
        <dbReference type="EMBL" id="TNV85354.1"/>
    </source>
</evidence>
<comment type="caution">
    <text evidence="1">The sequence shown here is derived from an EMBL/GenBank/DDBJ whole genome shotgun (WGS) entry which is preliminary data.</text>
</comment>
<gene>
    <name evidence="1" type="ORF">FGO68_gene1079</name>
</gene>
<sequence length="89" mass="10414">MKYINFESKNNSCCSSSLVAYTHNQGFYQVLKLFKLWCNRHSQTAYGGLGREVHTPMKTQVFYQSSQIKEVTHSPFLFEQLRPLFISRS</sequence>